<accession>A0ABU5ZZ07</accession>
<dbReference type="EMBL" id="JAYKLX010000007">
    <property type="protein sequence ID" value="MEB3347087.1"/>
    <property type="molecule type" value="Genomic_DNA"/>
</dbReference>
<dbReference type="Proteomes" id="UP001327027">
    <property type="component" value="Unassembled WGS sequence"/>
</dbReference>
<proteinExistence type="predicted"/>
<keyword evidence="2" id="KW-1185">Reference proteome</keyword>
<dbReference type="RefSeq" id="WP_324181107.1">
    <property type="nucleotide sequence ID" value="NZ_BAABAW010000020.1"/>
</dbReference>
<evidence type="ECO:0000313" key="1">
    <source>
        <dbReference type="EMBL" id="MEB3347087.1"/>
    </source>
</evidence>
<reference evidence="1 2" key="1">
    <citation type="journal article" date="2013" name="Int. J. Syst. Evol. Microbiol.">
        <title>Aquimarina gracilis sp. nov., isolated from the gut microflora of a mussel, Mytilus coruscus, and emended description of Aquimarina spongiae.</title>
        <authorList>
            <person name="Park S.C."/>
            <person name="Choe H.N."/>
            <person name="Baik K.S."/>
            <person name="Seong C.N."/>
        </authorList>
    </citation>
    <scope>NUCLEOTIDE SEQUENCE [LARGE SCALE GENOMIC DNA]</scope>
    <source>
        <strain evidence="1 2">PSC32</strain>
    </source>
</reference>
<name>A0ABU5ZZ07_9FLAO</name>
<comment type="caution">
    <text evidence="1">The sequence shown here is derived from an EMBL/GenBank/DDBJ whole genome shotgun (WGS) entry which is preliminary data.</text>
</comment>
<evidence type="ECO:0000313" key="2">
    <source>
        <dbReference type="Proteomes" id="UP001327027"/>
    </source>
</evidence>
<protein>
    <recommendedName>
        <fullName evidence="3">Natural product</fullName>
    </recommendedName>
</protein>
<evidence type="ECO:0008006" key="3">
    <source>
        <dbReference type="Google" id="ProtNLM"/>
    </source>
</evidence>
<gene>
    <name evidence="1" type="ORF">U6A24_16560</name>
</gene>
<sequence length="72" mass="7587">MLKSILKVDGVQKINKNEQKNVQGGHLLLQRCTYSCSGTTARLNNGNYLNCAAIIYDAVQCGGDGGGGGVWA</sequence>
<organism evidence="1 2">
    <name type="scientific">Aquimarina gracilis</name>
    <dbReference type="NCBI Taxonomy" id="874422"/>
    <lineage>
        <taxon>Bacteria</taxon>
        <taxon>Pseudomonadati</taxon>
        <taxon>Bacteroidota</taxon>
        <taxon>Flavobacteriia</taxon>
        <taxon>Flavobacteriales</taxon>
        <taxon>Flavobacteriaceae</taxon>
        <taxon>Aquimarina</taxon>
    </lineage>
</organism>